<dbReference type="OrthoDB" id="6369184at2759"/>
<reference evidence="6" key="1">
    <citation type="submission" date="2016-06" db="UniProtKB">
        <authorList>
            <consortium name="WormBaseParasite"/>
        </authorList>
    </citation>
    <scope>IDENTIFICATION</scope>
</reference>
<dbReference type="EMBL" id="UZAM01013058">
    <property type="protein sequence ID" value="VDP25153.1"/>
    <property type="molecule type" value="Genomic_DNA"/>
</dbReference>
<dbReference type="CDD" id="cd00041">
    <property type="entry name" value="CUB"/>
    <property type="match status" value="1"/>
</dbReference>
<dbReference type="PANTHER" id="PTHR47537:SF2">
    <property type="entry name" value="CUBILIN"/>
    <property type="match status" value="1"/>
</dbReference>
<proteinExistence type="predicted"/>
<sequence>MQLTSSACQCVYFDGFGHLSNGTFLSPNYPVPYDSDIPCILYTFIGGEEEIVELRFQYFQLQLPEKDGNCLDYVRTFQELDDEYVNEYTRWQQTFCGCQAPPSFSLFSVGPSLVFEFHSDSYRSPYDIGFLGTFHFRRKKDYMTDGLKLPSTECDYYIKSEDDRKRGKFFSPRYPYNIPSKSKCNYWFSGKANELVRVTIVKLNFGRITGSCSSSDSRITVFDGKGPQWLHSEDSGSIVMLGVFCKDFGHNETVVSSESNLYVEFISGEVMKNETVRIVGVLNI</sequence>
<dbReference type="PANTHER" id="PTHR47537">
    <property type="entry name" value="CUBILIN"/>
    <property type="match status" value="1"/>
</dbReference>
<feature type="domain" description="CUB" evidence="3">
    <location>
        <begin position="154"/>
        <end position="284"/>
    </location>
</feature>
<dbReference type="InterPro" id="IPR000859">
    <property type="entry name" value="CUB_dom"/>
</dbReference>
<dbReference type="Proteomes" id="UP000270296">
    <property type="component" value="Unassembled WGS sequence"/>
</dbReference>
<dbReference type="SMART" id="SM00042">
    <property type="entry name" value="CUB"/>
    <property type="match status" value="1"/>
</dbReference>
<evidence type="ECO:0000313" key="4">
    <source>
        <dbReference type="EMBL" id="VDP25153.1"/>
    </source>
</evidence>
<evidence type="ECO:0000256" key="2">
    <source>
        <dbReference type="PROSITE-ProRule" id="PRU00059"/>
    </source>
</evidence>
<keyword evidence="1" id="KW-1015">Disulfide bond</keyword>
<dbReference type="AlphaFoldDB" id="A0A183J1F6"/>
<dbReference type="WBParaSite" id="SBAD_0001005301-mRNA-1">
    <property type="protein sequence ID" value="SBAD_0001005301-mRNA-1"/>
    <property type="gene ID" value="SBAD_0001005301"/>
</dbReference>
<comment type="caution">
    <text evidence="2">Lacks conserved residue(s) required for the propagation of feature annotation.</text>
</comment>
<dbReference type="GO" id="GO:0005886">
    <property type="term" value="C:plasma membrane"/>
    <property type="evidence" value="ECO:0007669"/>
    <property type="project" value="TreeGrafter"/>
</dbReference>
<name>A0A183J1F6_9BILA</name>
<reference evidence="4 5" key="2">
    <citation type="submission" date="2018-11" db="EMBL/GenBank/DDBJ databases">
        <authorList>
            <consortium name="Pathogen Informatics"/>
        </authorList>
    </citation>
    <scope>NUCLEOTIDE SEQUENCE [LARGE SCALE GENOMIC DNA]</scope>
</reference>
<accession>A0A183J1F6</accession>
<dbReference type="InterPro" id="IPR053207">
    <property type="entry name" value="Non-NMDA_GluR_Accessory"/>
</dbReference>
<evidence type="ECO:0000259" key="3">
    <source>
        <dbReference type="PROSITE" id="PS01180"/>
    </source>
</evidence>
<keyword evidence="5" id="KW-1185">Reference proteome</keyword>
<protein>
    <submittedName>
        <fullName evidence="6">CUB domain-containing protein</fullName>
    </submittedName>
</protein>
<evidence type="ECO:0000313" key="5">
    <source>
        <dbReference type="Proteomes" id="UP000270296"/>
    </source>
</evidence>
<evidence type="ECO:0000256" key="1">
    <source>
        <dbReference type="ARBA" id="ARBA00023157"/>
    </source>
</evidence>
<feature type="domain" description="CUB" evidence="3">
    <location>
        <begin position="8"/>
        <end position="137"/>
    </location>
</feature>
<dbReference type="Gene3D" id="2.60.120.290">
    <property type="entry name" value="Spermadhesin, CUB domain"/>
    <property type="match status" value="2"/>
</dbReference>
<evidence type="ECO:0000313" key="6">
    <source>
        <dbReference type="WBParaSite" id="SBAD_0001005301-mRNA-1"/>
    </source>
</evidence>
<organism evidence="6">
    <name type="scientific">Soboliphyme baturini</name>
    <dbReference type="NCBI Taxonomy" id="241478"/>
    <lineage>
        <taxon>Eukaryota</taxon>
        <taxon>Metazoa</taxon>
        <taxon>Ecdysozoa</taxon>
        <taxon>Nematoda</taxon>
        <taxon>Enoplea</taxon>
        <taxon>Dorylaimia</taxon>
        <taxon>Dioctophymatida</taxon>
        <taxon>Dioctophymatoidea</taxon>
        <taxon>Soboliphymatidae</taxon>
        <taxon>Soboliphyme</taxon>
    </lineage>
</organism>
<dbReference type="InterPro" id="IPR035914">
    <property type="entry name" value="Sperma_CUB_dom_sf"/>
</dbReference>
<dbReference type="SUPFAM" id="SSF49854">
    <property type="entry name" value="Spermadhesin, CUB domain"/>
    <property type="match status" value="2"/>
</dbReference>
<gene>
    <name evidence="4" type="ORF">SBAD_LOCUS9704</name>
</gene>
<dbReference type="PROSITE" id="PS01180">
    <property type="entry name" value="CUB"/>
    <property type="match status" value="2"/>
</dbReference>
<dbReference type="Pfam" id="PF00431">
    <property type="entry name" value="CUB"/>
    <property type="match status" value="2"/>
</dbReference>